<evidence type="ECO:0000313" key="2">
    <source>
        <dbReference type="Proteomes" id="UP000636394"/>
    </source>
</evidence>
<dbReference type="Proteomes" id="UP000636394">
    <property type="component" value="Unassembled WGS sequence"/>
</dbReference>
<keyword evidence="2" id="KW-1185">Reference proteome</keyword>
<evidence type="ECO:0008006" key="3">
    <source>
        <dbReference type="Google" id="ProtNLM"/>
    </source>
</evidence>
<name>A0ABX0INR5_9ACTN</name>
<dbReference type="InterPro" id="IPR029068">
    <property type="entry name" value="Glyas_Bleomycin-R_OHBP_Dase"/>
</dbReference>
<dbReference type="Gene3D" id="3.10.180.10">
    <property type="entry name" value="2,3-Dihydroxybiphenyl 1,2-Dioxygenase, domain 1"/>
    <property type="match status" value="1"/>
</dbReference>
<gene>
    <name evidence="1" type="ORF">GMI68_08385</name>
</gene>
<proteinExistence type="predicted"/>
<sequence length="210" mass="23500">MAGIITKDYTDYLKDRDWVHMLGFCAPDWRGFMTEHSRLFGSGPFFYTTNTFGKLLYRGDEVDCTGLEFHACYGAWGSHSIEVVQPDPFEVPTMFSEFNEPDKPGFNHIHMFVESLEEAQDACDFLGLPVITVGYPDLQNALEKARATGADEEAVKANAGKPSFMVADLHKQLGFAVQFVEPRAKFLHDAIIGARAKWDGSEESMFIPLG</sequence>
<dbReference type="RefSeq" id="WP_166079716.1">
    <property type="nucleotide sequence ID" value="NZ_WPCR01000011.1"/>
</dbReference>
<evidence type="ECO:0000313" key="1">
    <source>
        <dbReference type="EMBL" id="NHM14773.1"/>
    </source>
</evidence>
<reference evidence="1 2" key="1">
    <citation type="submission" date="2019-11" db="EMBL/GenBank/DDBJ databases">
        <title>Eggerthellaceae novel genus isolated from the rectal contents of marmort.</title>
        <authorList>
            <person name="Zhang G."/>
        </authorList>
    </citation>
    <scope>NUCLEOTIDE SEQUENCE [LARGE SCALE GENOMIC DNA]</scope>
    <source>
        <strain evidence="2">zg-886</strain>
    </source>
</reference>
<dbReference type="EMBL" id="WPCR01000011">
    <property type="protein sequence ID" value="NHM14773.1"/>
    <property type="molecule type" value="Genomic_DNA"/>
</dbReference>
<protein>
    <recommendedName>
        <fullName evidence="3">VOC domain-containing protein</fullName>
    </recommendedName>
</protein>
<comment type="caution">
    <text evidence="1">The sequence shown here is derived from an EMBL/GenBank/DDBJ whole genome shotgun (WGS) entry which is preliminary data.</text>
</comment>
<organism evidence="1 2">
    <name type="scientific">Xiamenia xianingshaonis</name>
    <dbReference type="NCBI Taxonomy" id="2682776"/>
    <lineage>
        <taxon>Bacteria</taxon>
        <taxon>Bacillati</taxon>
        <taxon>Actinomycetota</taxon>
        <taxon>Coriobacteriia</taxon>
        <taxon>Eggerthellales</taxon>
        <taxon>Eggerthellaceae</taxon>
        <taxon>Xiamenia</taxon>
    </lineage>
</organism>
<accession>A0ABX0INR5</accession>